<comment type="function">
    <text evidence="1">Cilium-specific protein required for cilia structures.</text>
</comment>
<dbReference type="InterPro" id="IPR050576">
    <property type="entry name" value="Cilia_flagella_integrity"/>
</dbReference>
<keyword evidence="4" id="KW-0433">Leucine-rich repeat</keyword>
<dbReference type="SMART" id="SM00365">
    <property type="entry name" value="LRR_SD22"/>
    <property type="match status" value="5"/>
</dbReference>
<keyword evidence="7" id="KW-0966">Cell projection</keyword>
<dbReference type="Pfam" id="PF12799">
    <property type="entry name" value="LRR_4"/>
    <property type="match status" value="1"/>
</dbReference>
<dbReference type="PANTHER" id="PTHR45973:SF9">
    <property type="entry name" value="LEUCINE-RICH REPEAT-CONTAINING PROTEIN 46"/>
    <property type="match status" value="1"/>
</dbReference>
<feature type="region of interest" description="Disordered" evidence="9">
    <location>
        <begin position="1"/>
        <end position="22"/>
    </location>
</feature>
<evidence type="ECO:0000256" key="7">
    <source>
        <dbReference type="ARBA" id="ARBA00023273"/>
    </source>
</evidence>
<evidence type="ECO:0000256" key="1">
    <source>
        <dbReference type="ARBA" id="ARBA00003843"/>
    </source>
</evidence>
<dbReference type="GO" id="GO:0005929">
    <property type="term" value="C:cilium"/>
    <property type="evidence" value="ECO:0007669"/>
    <property type="project" value="UniProtKB-SubCell"/>
</dbReference>
<protein>
    <recommendedName>
        <fullName evidence="8">Dynein axonemal assembly factor 1 homolog</fullName>
    </recommendedName>
</protein>
<evidence type="ECO:0000256" key="3">
    <source>
        <dbReference type="ARBA" id="ARBA00006453"/>
    </source>
</evidence>
<accession>A0A9N9MEZ8</accession>
<evidence type="ECO:0000313" key="10">
    <source>
        <dbReference type="EMBL" id="CAG9761140.1"/>
    </source>
</evidence>
<evidence type="ECO:0000256" key="5">
    <source>
        <dbReference type="ARBA" id="ARBA00022737"/>
    </source>
</evidence>
<dbReference type="PANTHER" id="PTHR45973">
    <property type="entry name" value="PROTEIN PHOSPHATASE 1 REGULATORY SUBUNIT SDS22-RELATED"/>
    <property type="match status" value="1"/>
</dbReference>
<comment type="subcellular location">
    <subcellularLocation>
        <location evidence="2">Cell projection</location>
        <location evidence="2">Cilium</location>
    </subcellularLocation>
</comment>
<gene>
    <name evidence="10" type="ORF">CEUTPL_LOCUS1851</name>
</gene>
<dbReference type="SUPFAM" id="SSF52075">
    <property type="entry name" value="Outer arm dynein light chain 1"/>
    <property type="match status" value="1"/>
</dbReference>
<dbReference type="InterPro" id="IPR001611">
    <property type="entry name" value="Leu-rich_rpt"/>
</dbReference>
<comment type="similarity">
    <text evidence="3">Belongs to the DNAAF1 family.</text>
</comment>
<evidence type="ECO:0000256" key="2">
    <source>
        <dbReference type="ARBA" id="ARBA00004138"/>
    </source>
</evidence>
<dbReference type="OrthoDB" id="27917at2759"/>
<dbReference type="PROSITE" id="PS51450">
    <property type="entry name" value="LRR"/>
    <property type="match status" value="4"/>
</dbReference>
<dbReference type="Gene3D" id="3.80.10.10">
    <property type="entry name" value="Ribonuclease Inhibitor"/>
    <property type="match status" value="1"/>
</dbReference>
<dbReference type="InterPro" id="IPR025875">
    <property type="entry name" value="Leu-rich_rpt_4"/>
</dbReference>
<evidence type="ECO:0000256" key="4">
    <source>
        <dbReference type="ARBA" id="ARBA00022614"/>
    </source>
</evidence>
<evidence type="ECO:0000256" key="9">
    <source>
        <dbReference type="SAM" id="MobiDB-lite"/>
    </source>
</evidence>
<proteinExistence type="inferred from homology"/>
<reference evidence="10" key="1">
    <citation type="submission" date="2022-01" db="EMBL/GenBank/DDBJ databases">
        <authorList>
            <person name="King R."/>
        </authorList>
    </citation>
    <scope>NUCLEOTIDE SEQUENCE</scope>
</reference>
<evidence type="ECO:0000256" key="6">
    <source>
        <dbReference type="ARBA" id="ARBA00023069"/>
    </source>
</evidence>
<evidence type="ECO:0000313" key="11">
    <source>
        <dbReference type="Proteomes" id="UP001152799"/>
    </source>
</evidence>
<keyword evidence="6" id="KW-0969">Cilium</keyword>
<keyword evidence="5" id="KW-0677">Repeat</keyword>
<dbReference type="AlphaFoldDB" id="A0A9N9MEZ8"/>
<organism evidence="10 11">
    <name type="scientific">Ceutorhynchus assimilis</name>
    <name type="common">cabbage seed weevil</name>
    <dbReference type="NCBI Taxonomy" id="467358"/>
    <lineage>
        <taxon>Eukaryota</taxon>
        <taxon>Metazoa</taxon>
        <taxon>Ecdysozoa</taxon>
        <taxon>Arthropoda</taxon>
        <taxon>Hexapoda</taxon>
        <taxon>Insecta</taxon>
        <taxon>Pterygota</taxon>
        <taxon>Neoptera</taxon>
        <taxon>Endopterygota</taxon>
        <taxon>Coleoptera</taxon>
        <taxon>Polyphaga</taxon>
        <taxon>Cucujiformia</taxon>
        <taxon>Curculionidae</taxon>
        <taxon>Ceutorhynchinae</taxon>
        <taxon>Ceutorhynchus</taxon>
    </lineage>
</organism>
<dbReference type="Proteomes" id="UP001152799">
    <property type="component" value="Chromosome 1"/>
</dbReference>
<keyword evidence="11" id="KW-1185">Reference proteome</keyword>
<sequence>MSYSPLRAPNDPEESGLSDAGKEPLPCDLSLVREFGGKAFAYRSVRKLEGLAHLREIETLKLSFNMIRKIENLDTLTRLTTLELYDNQIKKIEGLEALVNLEVLELSCNQIRKIEGLESLLNLEHLKLQINQITEIQNLDHLNNLTFLDLRENKLTVNHNELAEWSSMVNLSANKELKYLNVAGNPIVKRAPYEYKYRLMAIVPSLRNVLADDDTSVCEYYKID</sequence>
<evidence type="ECO:0000256" key="8">
    <source>
        <dbReference type="ARBA" id="ARBA00024433"/>
    </source>
</evidence>
<dbReference type="InterPro" id="IPR032675">
    <property type="entry name" value="LRR_dom_sf"/>
</dbReference>
<dbReference type="EMBL" id="OU892277">
    <property type="protein sequence ID" value="CAG9761140.1"/>
    <property type="molecule type" value="Genomic_DNA"/>
</dbReference>
<name>A0A9N9MEZ8_9CUCU</name>